<organism evidence="2 3">
    <name type="scientific">Cymbomonas tetramitiformis</name>
    <dbReference type="NCBI Taxonomy" id="36881"/>
    <lineage>
        <taxon>Eukaryota</taxon>
        <taxon>Viridiplantae</taxon>
        <taxon>Chlorophyta</taxon>
        <taxon>Pyramimonadophyceae</taxon>
        <taxon>Pyramimonadales</taxon>
        <taxon>Pyramimonadaceae</taxon>
        <taxon>Cymbomonas</taxon>
    </lineage>
</organism>
<proteinExistence type="predicted"/>
<dbReference type="PANTHER" id="PTHR12907">
    <property type="entry name" value="EGL NINE HOMOLOG-RELATED"/>
    <property type="match status" value="1"/>
</dbReference>
<name>A0AAE0BLB0_9CHLO</name>
<evidence type="ECO:0000313" key="3">
    <source>
        <dbReference type="Proteomes" id="UP001190700"/>
    </source>
</evidence>
<dbReference type="Gene3D" id="2.60.120.620">
    <property type="entry name" value="q2cbj1_9rhob like domain"/>
    <property type="match status" value="1"/>
</dbReference>
<reference evidence="2 3" key="1">
    <citation type="journal article" date="2015" name="Genome Biol. Evol.">
        <title>Comparative Genomics of a Bacterivorous Green Alga Reveals Evolutionary Causalities and Consequences of Phago-Mixotrophic Mode of Nutrition.</title>
        <authorList>
            <person name="Burns J.A."/>
            <person name="Paasch A."/>
            <person name="Narechania A."/>
            <person name="Kim E."/>
        </authorList>
    </citation>
    <scope>NUCLEOTIDE SEQUENCE [LARGE SCALE GENOMIC DNA]</scope>
    <source>
        <strain evidence="2 3">PLY_AMNH</strain>
    </source>
</reference>
<dbReference type="InterPro" id="IPR051559">
    <property type="entry name" value="HIF_prolyl_hydroxylases"/>
</dbReference>
<evidence type="ECO:0000256" key="1">
    <source>
        <dbReference type="ARBA" id="ARBA00022896"/>
    </source>
</evidence>
<dbReference type="PANTHER" id="PTHR12907:SF26">
    <property type="entry name" value="HIF PROLYL HYDROXYLASE, ISOFORM C"/>
    <property type="match status" value="1"/>
</dbReference>
<accession>A0AAE0BLB0</accession>
<comment type="caution">
    <text evidence="2">The sequence shown here is derived from an EMBL/GenBank/DDBJ whole genome shotgun (WGS) entry which is preliminary data.</text>
</comment>
<protein>
    <recommendedName>
        <fullName evidence="4">Fe2OG dioxygenase domain-containing protein</fullName>
    </recommendedName>
</protein>
<sequence>MGSGGRLAMFFSDTIPHEVLPAYAQRHAVTLWFYDATERSRAVKTGQVQGQAHFHTPQVLGSQQDNADVQAQAFIKDILTENRKPSDIQQRIQRMHPGAIEVVASITGASSAESFLDGIRSLTPQSLSQLRTSLIDMGI</sequence>
<gene>
    <name evidence="2" type="ORF">CYMTET_51882</name>
</gene>
<keyword evidence="3" id="KW-1185">Reference proteome</keyword>
<evidence type="ECO:0000313" key="2">
    <source>
        <dbReference type="EMBL" id="KAK3238080.1"/>
    </source>
</evidence>
<dbReference type="GO" id="GO:0031418">
    <property type="term" value="F:L-ascorbic acid binding"/>
    <property type="evidence" value="ECO:0007669"/>
    <property type="project" value="UniProtKB-KW"/>
</dbReference>
<dbReference type="GO" id="GO:0071456">
    <property type="term" value="P:cellular response to hypoxia"/>
    <property type="evidence" value="ECO:0007669"/>
    <property type="project" value="TreeGrafter"/>
</dbReference>
<dbReference type="Proteomes" id="UP001190700">
    <property type="component" value="Unassembled WGS sequence"/>
</dbReference>
<dbReference type="EMBL" id="LGRX02034337">
    <property type="protein sequence ID" value="KAK3238080.1"/>
    <property type="molecule type" value="Genomic_DNA"/>
</dbReference>
<keyword evidence="1" id="KW-0847">Vitamin C</keyword>
<dbReference type="GO" id="GO:0008198">
    <property type="term" value="F:ferrous iron binding"/>
    <property type="evidence" value="ECO:0007669"/>
    <property type="project" value="TreeGrafter"/>
</dbReference>
<dbReference type="GO" id="GO:0031543">
    <property type="term" value="F:peptidyl-proline dioxygenase activity"/>
    <property type="evidence" value="ECO:0007669"/>
    <property type="project" value="TreeGrafter"/>
</dbReference>
<evidence type="ECO:0008006" key="4">
    <source>
        <dbReference type="Google" id="ProtNLM"/>
    </source>
</evidence>
<dbReference type="AlphaFoldDB" id="A0AAE0BLB0"/>